<sequence>MDKNFHKEFTQCPNCGSVYRFCEQLGQELKDRGLAKPDWNFNYGVCSGVVMDGNYTQAKILAGATLPGYGIAVDICMDCGTLYAVRLNRLEGEMKPMPKQGRPIIPPTNNSRFS</sequence>
<protein>
    <submittedName>
        <fullName evidence="3">Uncharacterized protein</fullName>
    </submittedName>
</protein>
<evidence type="ECO:0000313" key="3">
    <source>
        <dbReference type="EMBL" id="QJA85332.1"/>
    </source>
</evidence>
<dbReference type="EMBL" id="MT142568">
    <property type="protein sequence ID" value="QJA85332.1"/>
    <property type="molecule type" value="Genomic_DNA"/>
</dbReference>
<name>A0A6M3KU86_9ZZZZ</name>
<proteinExistence type="predicted"/>
<gene>
    <name evidence="2" type="ORF">MM415A04519_0005</name>
    <name evidence="3" type="ORF">MM415B02231_0003</name>
</gene>
<dbReference type="AlphaFoldDB" id="A0A6M3KU86"/>
<evidence type="ECO:0000256" key="1">
    <source>
        <dbReference type="SAM" id="MobiDB-lite"/>
    </source>
</evidence>
<reference evidence="3" key="1">
    <citation type="submission" date="2020-03" db="EMBL/GenBank/DDBJ databases">
        <title>The deep terrestrial virosphere.</title>
        <authorList>
            <person name="Holmfeldt K."/>
            <person name="Nilsson E."/>
            <person name="Simone D."/>
            <person name="Lopez-Fernandez M."/>
            <person name="Wu X."/>
            <person name="de Brujin I."/>
            <person name="Lundin D."/>
            <person name="Andersson A."/>
            <person name="Bertilsson S."/>
            <person name="Dopson M."/>
        </authorList>
    </citation>
    <scope>NUCLEOTIDE SEQUENCE</scope>
    <source>
        <strain evidence="2">MM415A04519</strain>
        <strain evidence="3">MM415B02231</strain>
    </source>
</reference>
<organism evidence="3">
    <name type="scientific">viral metagenome</name>
    <dbReference type="NCBI Taxonomy" id="1070528"/>
    <lineage>
        <taxon>unclassified sequences</taxon>
        <taxon>metagenomes</taxon>
        <taxon>organismal metagenomes</taxon>
    </lineage>
</organism>
<dbReference type="EMBL" id="MT141711">
    <property type="protein sequence ID" value="QJA69502.1"/>
    <property type="molecule type" value="Genomic_DNA"/>
</dbReference>
<accession>A0A6M3KU86</accession>
<evidence type="ECO:0000313" key="2">
    <source>
        <dbReference type="EMBL" id="QJA69502.1"/>
    </source>
</evidence>
<feature type="region of interest" description="Disordered" evidence="1">
    <location>
        <begin position="94"/>
        <end position="114"/>
    </location>
</feature>